<comment type="similarity">
    <text evidence="1">Belongs to the tpcK family.</text>
</comment>
<dbReference type="AlphaFoldDB" id="A0AAD7ANU9"/>
<sequence>MSFRTDRVRVAILLKRKATLSREEFRRYWIETHGPLVNSLDVIKTNLLKIEQAHVNESVIAHLTQMPFGPSEWDGIAIFEAESYAKIFEVFQNEEYQKKIIPDNDVFLDAKGCQLLPLDVLTVVDK</sequence>
<protein>
    <recommendedName>
        <fullName evidence="2">EthD domain-containing protein</fullName>
    </recommendedName>
</protein>
<dbReference type="GO" id="GO:0016491">
    <property type="term" value="F:oxidoreductase activity"/>
    <property type="evidence" value="ECO:0007669"/>
    <property type="project" value="InterPro"/>
</dbReference>
<reference evidence="3" key="1">
    <citation type="submission" date="2023-03" db="EMBL/GenBank/DDBJ databases">
        <title>Massive genome expansion in bonnet fungi (Mycena s.s.) driven by repeated elements and novel gene families across ecological guilds.</title>
        <authorList>
            <consortium name="Lawrence Berkeley National Laboratory"/>
            <person name="Harder C.B."/>
            <person name="Miyauchi S."/>
            <person name="Viragh M."/>
            <person name="Kuo A."/>
            <person name="Thoen E."/>
            <person name="Andreopoulos B."/>
            <person name="Lu D."/>
            <person name="Skrede I."/>
            <person name="Drula E."/>
            <person name="Henrissat B."/>
            <person name="Morin E."/>
            <person name="Kohler A."/>
            <person name="Barry K."/>
            <person name="LaButti K."/>
            <person name="Morin E."/>
            <person name="Salamov A."/>
            <person name="Lipzen A."/>
            <person name="Mereny Z."/>
            <person name="Hegedus B."/>
            <person name="Baldrian P."/>
            <person name="Stursova M."/>
            <person name="Weitz H."/>
            <person name="Taylor A."/>
            <person name="Grigoriev I.V."/>
            <person name="Nagy L.G."/>
            <person name="Martin F."/>
            <person name="Kauserud H."/>
        </authorList>
    </citation>
    <scope>NUCLEOTIDE SEQUENCE</scope>
    <source>
        <strain evidence="3">CBHHK002</strain>
    </source>
</reference>
<name>A0AAD7ANU9_9AGAR</name>
<dbReference type="EMBL" id="JARIHO010000003">
    <property type="protein sequence ID" value="KAJ7364155.1"/>
    <property type="molecule type" value="Genomic_DNA"/>
</dbReference>
<dbReference type="Proteomes" id="UP001218218">
    <property type="component" value="Unassembled WGS sequence"/>
</dbReference>
<dbReference type="InterPro" id="IPR009799">
    <property type="entry name" value="EthD_dom"/>
</dbReference>
<evidence type="ECO:0000259" key="2">
    <source>
        <dbReference type="Pfam" id="PF07110"/>
    </source>
</evidence>
<evidence type="ECO:0000313" key="4">
    <source>
        <dbReference type="Proteomes" id="UP001218218"/>
    </source>
</evidence>
<organism evidence="3 4">
    <name type="scientific">Mycena albidolilacea</name>
    <dbReference type="NCBI Taxonomy" id="1033008"/>
    <lineage>
        <taxon>Eukaryota</taxon>
        <taxon>Fungi</taxon>
        <taxon>Dikarya</taxon>
        <taxon>Basidiomycota</taxon>
        <taxon>Agaricomycotina</taxon>
        <taxon>Agaricomycetes</taxon>
        <taxon>Agaricomycetidae</taxon>
        <taxon>Agaricales</taxon>
        <taxon>Marasmiineae</taxon>
        <taxon>Mycenaceae</taxon>
        <taxon>Mycena</taxon>
    </lineage>
</organism>
<dbReference type="Pfam" id="PF07110">
    <property type="entry name" value="EthD"/>
    <property type="match status" value="1"/>
</dbReference>
<comment type="caution">
    <text evidence="3">The sequence shown here is derived from an EMBL/GenBank/DDBJ whole genome shotgun (WGS) entry which is preliminary data.</text>
</comment>
<accession>A0AAD7ANU9</accession>
<evidence type="ECO:0000313" key="3">
    <source>
        <dbReference type="EMBL" id="KAJ7364155.1"/>
    </source>
</evidence>
<dbReference type="InterPro" id="IPR011008">
    <property type="entry name" value="Dimeric_a/b-barrel"/>
</dbReference>
<keyword evidence="4" id="KW-1185">Reference proteome</keyword>
<proteinExistence type="inferred from homology"/>
<feature type="domain" description="EthD" evidence="2">
    <location>
        <begin position="18"/>
        <end position="110"/>
    </location>
</feature>
<gene>
    <name evidence="3" type="ORF">DFH08DRAFT_267430</name>
</gene>
<evidence type="ECO:0000256" key="1">
    <source>
        <dbReference type="ARBA" id="ARBA00005986"/>
    </source>
</evidence>
<dbReference type="SUPFAM" id="SSF54909">
    <property type="entry name" value="Dimeric alpha+beta barrel"/>
    <property type="match status" value="1"/>
</dbReference>
<dbReference type="Gene3D" id="3.30.70.100">
    <property type="match status" value="1"/>
</dbReference>